<dbReference type="OrthoDB" id="3062394at2759"/>
<dbReference type="EMBL" id="KN818272">
    <property type="protein sequence ID" value="KIL62293.1"/>
    <property type="molecule type" value="Genomic_DNA"/>
</dbReference>
<evidence type="ECO:0000313" key="1">
    <source>
        <dbReference type="EMBL" id="KIL62293.1"/>
    </source>
</evidence>
<gene>
    <name evidence="1" type="ORF">M378DRAFT_165822</name>
</gene>
<evidence type="ECO:0000313" key="2">
    <source>
        <dbReference type="Proteomes" id="UP000054549"/>
    </source>
</evidence>
<name>A0A0C2X0S4_AMAMK</name>
<proteinExistence type="predicted"/>
<sequence length="69" mass="8180">MVGVRRNLIELRAFRYFLSEIATWARDEKIVLNESTRRVDKDVAVHELIDRLFYFWDASCRGALSFQVS</sequence>
<dbReference type="Proteomes" id="UP000054549">
    <property type="component" value="Unassembled WGS sequence"/>
</dbReference>
<accession>A0A0C2X0S4</accession>
<organism evidence="1 2">
    <name type="scientific">Amanita muscaria (strain Koide BX008)</name>
    <dbReference type="NCBI Taxonomy" id="946122"/>
    <lineage>
        <taxon>Eukaryota</taxon>
        <taxon>Fungi</taxon>
        <taxon>Dikarya</taxon>
        <taxon>Basidiomycota</taxon>
        <taxon>Agaricomycotina</taxon>
        <taxon>Agaricomycetes</taxon>
        <taxon>Agaricomycetidae</taxon>
        <taxon>Agaricales</taxon>
        <taxon>Pluteineae</taxon>
        <taxon>Amanitaceae</taxon>
        <taxon>Amanita</taxon>
    </lineage>
</organism>
<dbReference type="AlphaFoldDB" id="A0A0C2X0S4"/>
<dbReference type="STRING" id="946122.A0A0C2X0S4"/>
<dbReference type="InParanoid" id="A0A0C2X0S4"/>
<keyword evidence="2" id="KW-1185">Reference proteome</keyword>
<dbReference type="HOGENOM" id="CLU_2775442_0_0_1"/>
<reference evidence="1 2" key="1">
    <citation type="submission" date="2014-04" db="EMBL/GenBank/DDBJ databases">
        <title>Evolutionary Origins and Diversification of the Mycorrhizal Mutualists.</title>
        <authorList>
            <consortium name="DOE Joint Genome Institute"/>
            <consortium name="Mycorrhizal Genomics Consortium"/>
            <person name="Kohler A."/>
            <person name="Kuo A."/>
            <person name="Nagy L.G."/>
            <person name="Floudas D."/>
            <person name="Copeland A."/>
            <person name="Barry K.W."/>
            <person name="Cichocki N."/>
            <person name="Veneault-Fourrey C."/>
            <person name="LaButti K."/>
            <person name="Lindquist E.A."/>
            <person name="Lipzen A."/>
            <person name="Lundell T."/>
            <person name="Morin E."/>
            <person name="Murat C."/>
            <person name="Riley R."/>
            <person name="Ohm R."/>
            <person name="Sun H."/>
            <person name="Tunlid A."/>
            <person name="Henrissat B."/>
            <person name="Grigoriev I.V."/>
            <person name="Hibbett D.S."/>
            <person name="Martin F."/>
        </authorList>
    </citation>
    <scope>NUCLEOTIDE SEQUENCE [LARGE SCALE GENOMIC DNA]</scope>
    <source>
        <strain evidence="1 2">Koide BX008</strain>
    </source>
</reference>
<protein>
    <submittedName>
        <fullName evidence="1">Uncharacterized protein</fullName>
    </submittedName>
</protein>